<comment type="caution">
    <text evidence="3">The sequence shown here is derived from an EMBL/GenBank/DDBJ whole genome shotgun (WGS) entry which is preliminary data.</text>
</comment>
<evidence type="ECO:0000313" key="3">
    <source>
        <dbReference type="EMBL" id="CAK9091450.1"/>
    </source>
</evidence>
<keyword evidence="4" id="KW-1185">Reference proteome</keyword>
<evidence type="ECO:0000313" key="2">
    <source>
        <dbReference type="EMBL" id="CAK9091115.1"/>
    </source>
</evidence>
<feature type="compositionally biased region" description="Basic and acidic residues" evidence="1">
    <location>
        <begin position="7"/>
        <end position="20"/>
    </location>
</feature>
<dbReference type="EMBL" id="CAXAMN010024918">
    <property type="protein sequence ID" value="CAK9091115.1"/>
    <property type="molecule type" value="Genomic_DNA"/>
</dbReference>
<dbReference type="Proteomes" id="UP001642484">
    <property type="component" value="Unassembled WGS sequence"/>
</dbReference>
<evidence type="ECO:0000256" key="1">
    <source>
        <dbReference type="SAM" id="MobiDB-lite"/>
    </source>
</evidence>
<accession>A0ABP0QVK9</accession>
<protein>
    <submittedName>
        <fullName evidence="3">Uncharacterized protein</fullName>
    </submittedName>
</protein>
<proteinExistence type="predicted"/>
<sequence length="457" mass="50790">MTTPFKQKVEERIQEKKDDTGGDQPAKRPCTGAEKQFKKLPGGDLTTVKEPLGDAGADSTHPATVILDLFVHPDKATVDLHCSQLEKWFSEFANLLGKPYLFKKPGQVLAVTQESQILHLKLCVANFAENGRRLRASAWPRVRWSPASFDAHCDFACVFASVLREGRLLASWTPEKEETVIKAFFQKILGQLSENFMEKVCRVSLVTDKQPCDPKVEAVYRQAAANFKALVSPSDLYTVVYMDCTKMGVLNQGEINNIGALAERFLALPPSSFPPALPEKDFVVPGGSSFLSHSERRSLTDLQETAQWIGGTSVPKAILEQLMCPSPGPGLTPKKEELLDDEFNWSSVFAGEPESLDDLKQKYSERTEMTGHAEDHFEISPDGSNALLWRANQIPTKNLKSSNVASHFTFENLRSSPLKLVRRLRKYITEKCVAAAKPLWYLPGDIKLVKGAAKRIA</sequence>
<evidence type="ECO:0000313" key="4">
    <source>
        <dbReference type="Proteomes" id="UP001642484"/>
    </source>
</evidence>
<reference evidence="3 4" key="1">
    <citation type="submission" date="2024-02" db="EMBL/GenBank/DDBJ databases">
        <authorList>
            <person name="Chen Y."/>
            <person name="Shah S."/>
            <person name="Dougan E. K."/>
            <person name="Thang M."/>
            <person name="Chan C."/>
        </authorList>
    </citation>
    <scope>NUCLEOTIDE SEQUENCE [LARGE SCALE GENOMIC DNA]</scope>
</reference>
<name>A0ABP0QVK9_9DINO</name>
<gene>
    <name evidence="2" type="ORF">CCMP2556_LOCUS43733</name>
    <name evidence="3" type="ORF">CCMP2556_LOCUS43851</name>
</gene>
<feature type="region of interest" description="Disordered" evidence="1">
    <location>
        <begin position="1"/>
        <end position="44"/>
    </location>
</feature>
<dbReference type="EMBL" id="CAXAMN010024973">
    <property type="protein sequence ID" value="CAK9091450.1"/>
    <property type="molecule type" value="Genomic_DNA"/>
</dbReference>
<organism evidence="3 4">
    <name type="scientific">Durusdinium trenchii</name>
    <dbReference type="NCBI Taxonomy" id="1381693"/>
    <lineage>
        <taxon>Eukaryota</taxon>
        <taxon>Sar</taxon>
        <taxon>Alveolata</taxon>
        <taxon>Dinophyceae</taxon>
        <taxon>Suessiales</taxon>
        <taxon>Symbiodiniaceae</taxon>
        <taxon>Durusdinium</taxon>
    </lineage>
</organism>